<dbReference type="EMBL" id="SRLO01000753">
    <property type="protein sequence ID" value="TNN47196.1"/>
    <property type="molecule type" value="Genomic_DNA"/>
</dbReference>
<comment type="caution">
    <text evidence="2">The sequence shown here is derived from an EMBL/GenBank/DDBJ whole genome shotgun (WGS) entry which is preliminary data.</text>
</comment>
<accession>A0A4Z2G0W6</accession>
<keyword evidence="3" id="KW-1185">Reference proteome</keyword>
<evidence type="ECO:0000313" key="2">
    <source>
        <dbReference type="EMBL" id="TNN47196.1"/>
    </source>
</evidence>
<evidence type="ECO:0000313" key="3">
    <source>
        <dbReference type="Proteomes" id="UP000314294"/>
    </source>
</evidence>
<evidence type="ECO:0000256" key="1">
    <source>
        <dbReference type="SAM" id="MobiDB-lite"/>
    </source>
</evidence>
<proteinExistence type="predicted"/>
<protein>
    <submittedName>
        <fullName evidence="2">Uncharacterized protein</fullName>
    </submittedName>
</protein>
<dbReference type="AlphaFoldDB" id="A0A4Z2G0W6"/>
<sequence length="83" mass="9052">MYCRSYSKRCPTGTAYRIRTSSGFSGCRVAALQQPLTFDPSEEASQDEGAIPQRGIDTAPASTNHTPGRLTPGRFCRRGRVAE</sequence>
<gene>
    <name evidence="2" type="ORF">EYF80_042587</name>
</gene>
<name>A0A4Z2G0W6_9TELE</name>
<feature type="region of interest" description="Disordered" evidence="1">
    <location>
        <begin position="38"/>
        <end position="83"/>
    </location>
</feature>
<reference evidence="2 3" key="1">
    <citation type="submission" date="2019-03" db="EMBL/GenBank/DDBJ databases">
        <title>First draft genome of Liparis tanakae, snailfish: a comprehensive survey of snailfish specific genes.</title>
        <authorList>
            <person name="Kim W."/>
            <person name="Song I."/>
            <person name="Jeong J.-H."/>
            <person name="Kim D."/>
            <person name="Kim S."/>
            <person name="Ryu S."/>
            <person name="Song J.Y."/>
            <person name="Lee S.K."/>
        </authorList>
    </citation>
    <scope>NUCLEOTIDE SEQUENCE [LARGE SCALE GENOMIC DNA]</scope>
    <source>
        <tissue evidence="2">Muscle</tissue>
    </source>
</reference>
<organism evidence="2 3">
    <name type="scientific">Liparis tanakae</name>
    <name type="common">Tanaka's snailfish</name>
    <dbReference type="NCBI Taxonomy" id="230148"/>
    <lineage>
        <taxon>Eukaryota</taxon>
        <taxon>Metazoa</taxon>
        <taxon>Chordata</taxon>
        <taxon>Craniata</taxon>
        <taxon>Vertebrata</taxon>
        <taxon>Euteleostomi</taxon>
        <taxon>Actinopterygii</taxon>
        <taxon>Neopterygii</taxon>
        <taxon>Teleostei</taxon>
        <taxon>Neoteleostei</taxon>
        <taxon>Acanthomorphata</taxon>
        <taxon>Eupercaria</taxon>
        <taxon>Perciformes</taxon>
        <taxon>Cottioidei</taxon>
        <taxon>Cottales</taxon>
        <taxon>Liparidae</taxon>
        <taxon>Liparis</taxon>
    </lineage>
</organism>
<dbReference type="Proteomes" id="UP000314294">
    <property type="component" value="Unassembled WGS sequence"/>
</dbReference>